<dbReference type="Gene3D" id="1.25.40.10">
    <property type="entry name" value="Tetratricopeptide repeat domain"/>
    <property type="match status" value="3"/>
</dbReference>
<dbReference type="SUPFAM" id="SSF48452">
    <property type="entry name" value="TPR-like"/>
    <property type="match status" value="2"/>
</dbReference>
<evidence type="ECO:0000256" key="1">
    <source>
        <dbReference type="ARBA" id="ARBA00004496"/>
    </source>
</evidence>
<keyword evidence="7" id="KW-0175">Coiled coil</keyword>
<evidence type="ECO:0000313" key="9">
    <source>
        <dbReference type="EMBL" id="SEW19299.1"/>
    </source>
</evidence>
<feature type="repeat" description="TPR" evidence="6">
    <location>
        <begin position="216"/>
        <end position="249"/>
    </location>
</feature>
<evidence type="ECO:0000256" key="3">
    <source>
        <dbReference type="ARBA" id="ARBA00022737"/>
    </source>
</evidence>
<dbReference type="EMBL" id="FOIR01000002">
    <property type="protein sequence ID" value="SEW19299.1"/>
    <property type="molecule type" value="Genomic_DNA"/>
</dbReference>
<dbReference type="InterPro" id="IPR051476">
    <property type="entry name" value="Bac_ResReg_Asp_Phosphatase"/>
</dbReference>
<dbReference type="AlphaFoldDB" id="A0A1I0PXJ7"/>
<dbReference type="Pfam" id="PF13424">
    <property type="entry name" value="TPR_12"/>
    <property type="match status" value="2"/>
</dbReference>
<dbReference type="InterPro" id="IPR019734">
    <property type="entry name" value="TPR_rpt"/>
</dbReference>
<dbReference type="PANTHER" id="PTHR46630">
    <property type="entry name" value="TETRATRICOPEPTIDE REPEAT PROTEIN 29"/>
    <property type="match status" value="1"/>
</dbReference>
<keyword evidence="4 6" id="KW-0802">TPR repeat</keyword>
<dbReference type="GO" id="GO:0005737">
    <property type="term" value="C:cytoplasm"/>
    <property type="evidence" value="ECO:0007669"/>
    <property type="project" value="UniProtKB-SubCell"/>
</dbReference>
<sequence>MLIPTSSNSANTLSVQLRSFNDLGTFYASTDPDSAFYYAKLALTEAEESGNQYDYAVAKRTIGQVFYLQGAYDNAIDYLSESLAVFRVLEHDSEIAKTMLLLGAAYQFHDLWKEALIEFHAAKTMFSALKDQVGLAETYGVIGHYYEKTAHYDSAFFYQQKALELYKSLDDSRGLAVIYDNIGSIYEDLEAFEQAYEYFMLSAKYDSISQNLPALVNTLNNLGDTYRKRGIVKEAVEYTYRALELADSLNLNYEILSAYHDLAKVYRANGREDLALLYYDSAYEFSQDLFNSQIAGQIANFQTLYETQEKEQEIVQLETDKKIGRQTRNSLLFGTVSFVFAASIIIYQERTKRIREKHFFEAEKSLDEEKIKNAELNRKALATELENKQLKEEQFHMELEARSQDLTAKTLHIIQKNRILRELKQQVEDLEKEKSKKKGIGKIINLIDENFKFDNDWEEFESRFDQVHAEFLDRLKCEFTTLTTSELRLASLIKMQLSSKDISTILGISPESLRISRYRLKKKLNLEKGQKLKAYLESF</sequence>
<dbReference type="PROSITE" id="PS50005">
    <property type="entry name" value="TPR"/>
    <property type="match status" value="2"/>
</dbReference>
<keyword evidence="10" id="KW-1185">Reference proteome</keyword>
<evidence type="ECO:0000256" key="6">
    <source>
        <dbReference type="PROSITE-ProRule" id="PRU00339"/>
    </source>
</evidence>
<evidence type="ECO:0000259" key="8">
    <source>
        <dbReference type="SMART" id="SM00421"/>
    </source>
</evidence>
<evidence type="ECO:0000256" key="4">
    <source>
        <dbReference type="ARBA" id="ARBA00022803"/>
    </source>
</evidence>
<dbReference type="Gene3D" id="1.10.10.10">
    <property type="entry name" value="Winged helix-like DNA-binding domain superfamily/Winged helix DNA-binding domain"/>
    <property type="match status" value="1"/>
</dbReference>
<feature type="coiled-coil region" evidence="7">
    <location>
        <begin position="359"/>
        <end position="440"/>
    </location>
</feature>
<comment type="subcellular location">
    <subcellularLocation>
        <location evidence="1">Cytoplasm</location>
    </subcellularLocation>
</comment>
<dbReference type="SMART" id="SM00028">
    <property type="entry name" value="TPR"/>
    <property type="match status" value="6"/>
</dbReference>
<keyword evidence="2" id="KW-0963">Cytoplasm</keyword>
<dbReference type="InterPro" id="IPR000792">
    <property type="entry name" value="Tscrpt_reg_LuxR_C"/>
</dbReference>
<dbReference type="STRING" id="1267423.SAMN05216290_1813"/>
<comment type="similarity">
    <text evidence="5">Belongs to the Rap family.</text>
</comment>
<evidence type="ECO:0000256" key="7">
    <source>
        <dbReference type="SAM" id="Coils"/>
    </source>
</evidence>
<dbReference type="InterPro" id="IPR016032">
    <property type="entry name" value="Sig_transdc_resp-reg_C-effctor"/>
</dbReference>
<dbReference type="Proteomes" id="UP000199437">
    <property type="component" value="Unassembled WGS sequence"/>
</dbReference>
<dbReference type="InterPro" id="IPR036388">
    <property type="entry name" value="WH-like_DNA-bd_sf"/>
</dbReference>
<feature type="repeat" description="TPR" evidence="6">
    <location>
        <begin position="136"/>
        <end position="169"/>
    </location>
</feature>
<reference evidence="10" key="1">
    <citation type="submission" date="2016-10" db="EMBL/GenBank/DDBJ databases">
        <authorList>
            <person name="Varghese N."/>
            <person name="Submissions S."/>
        </authorList>
    </citation>
    <scope>NUCLEOTIDE SEQUENCE [LARGE SCALE GENOMIC DNA]</scope>
    <source>
        <strain evidence="10">CGMCC 1.12402</strain>
    </source>
</reference>
<evidence type="ECO:0000256" key="2">
    <source>
        <dbReference type="ARBA" id="ARBA00022490"/>
    </source>
</evidence>
<organism evidence="9 10">
    <name type="scientific">Roseivirga pacifica</name>
    <dbReference type="NCBI Taxonomy" id="1267423"/>
    <lineage>
        <taxon>Bacteria</taxon>
        <taxon>Pseudomonadati</taxon>
        <taxon>Bacteroidota</taxon>
        <taxon>Cytophagia</taxon>
        <taxon>Cytophagales</taxon>
        <taxon>Roseivirgaceae</taxon>
        <taxon>Roseivirga</taxon>
    </lineage>
</organism>
<evidence type="ECO:0000256" key="5">
    <source>
        <dbReference type="ARBA" id="ARBA00038253"/>
    </source>
</evidence>
<dbReference type="Pfam" id="PF13181">
    <property type="entry name" value="TPR_8"/>
    <property type="match status" value="1"/>
</dbReference>
<dbReference type="GO" id="GO:0003677">
    <property type="term" value="F:DNA binding"/>
    <property type="evidence" value="ECO:0007669"/>
    <property type="project" value="InterPro"/>
</dbReference>
<feature type="domain" description="HTH luxR-type" evidence="8">
    <location>
        <begin position="479"/>
        <end position="536"/>
    </location>
</feature>
<name>A0A1I0PXJ7_9BACT</name>
<evidence type="ECO:0000313" key="10">
    <source>
        <dbReference type="Proteomes" id="UP000199437"/>
    </source>
</evidence>
<dbReference type="SUPFAM" id="SSF46894">
    <property type="entry name" value="C-terminal effector domain of the bipartite response regulators"/>
    <property type="match status" value="1"/>
</dbReference>
<gene>
    <name evidence="9" type="ORF">SAMN05216290_1813</name>
</gene>
<dbReference type="SMART" id="SM00421">
    <property type="entry name" value="HTH_LUXR"/>
    <property type="match status" value="1"/>
</dbReference>
<protein>
    <submittedName>
        <fullName evidence="9">Tetratricopeptide repeat-containing protein</fullName>
    </submittedName>
</protein>
<proteinExistence type="inferred from homology"/>
<dbReference type="InterPro" id="IPR011990">
    <property type="entry name" value="TPR-like_helical_dom_sf"/>
</dbReference>
<accession>A0A1I0PXJ7</accession>
<keyword evidence="3" id="KW-0677">Repeat</keyword>
<dbReference type="GO" id="GO:0006355">
    <property type="term" value="P:regulation of DNA-templated transcription"/>
    <property type="evidence" value="ECO:0007669"/>
    <property type="project" value="InterPro"/>
</dbReference>
<dbReference type="PANTHER" id="PTHR46630:SF1">
    <property type="entry name" value="TETRATRICOPEPTIDE REPEAT PROTEIN 29"/>
    <property type="match status" value="1"/>
</dbReference>